<reference evidence="2" key="1">
    <citation type="journal article" date="2015" name="Nature">
        <title>Complex archaea that bridge the gap between prokaryotes and eukaryotes.</title>
        <authorList>
            <person name="Spang A."/>
            <person name="Saw J.H."/>
            <person name="Jorgensen S.L."/>
            <person name="Zaremba-Niedzwiedzka K."/>
            <person name="Martijn J."/>
            <person name="Lind A.E."/>
            <person name="van Eijk R."/>
            <person name="Schleper C."/>
            <person name="Guy L."/>
            <person name="Ettema T.J."/>
        </authorList>
    </citation>
    <scope>NUCLEOTIDE SEQUENCE</scope>
</reference>
<name>A0A0F9GBE0_9ZZZZ</name>
<gene>
    <name evidence="2" type="ORF">LCGC14_2204590</name>
    <name evidence="1" type="ORF">LCGC14_2505370</name>
</gene>
<evidence type="ECO:0000313" key="2">
    <source>
        <dbReference type="EMBL" id="KKL60507.1"/>
    </source>
</evidence>
<sequence>MDIEDINFLKDLAEELRRIDPDTYEAEAIELENIIYREGLENGLRT</sequence>
<comment type="caution">
    <text evidence="2">The sequence shown here is derived from an EMBL/GenBank/DDBJ whole genome shotgun (WGS) entry which is preliminary data.</text>
</comment>
<dbReference type="EMBL" id="LAZR01029126">
    <property type="protein sequence ID" value="KKL60507.1"/>
    <property type="molecule type" value="Genomic_DNA"/>
</dbReference>
<organism evidence="2">
    <name type="scientific">marine sediment metagenome</name>
    <dbReference type="NCBI Taxonomy" id="412755"/>
    <lineage>
        <taxon>unclassified sequences</taxon>
        <taxon>metagenomes</taxon>
        <taxon>ecological metagenomes</taxon>
    </lineage>
</organism>
<protein>
    <submittedName>
        <fullName evidence="2">Uncharacterized protein</fullName>
    </submittedName>
</protein>
<accession>A0A0F9GBE0</accession>
<dbReference type="AlphaFoldDB" id="A0A0F9GBE0"/>
<evidence type="ECO:0000313" key="1">
    <source>
        <dbReference type="EMBL" id="KKL15457.1"/>
    </source>
</evidence>
<dbReference type="EMBL" id="LAZR01040057">
    <property type="protein sequence ID" value="KKL15457.1"/>
    <property type="molecule type" value="Genomic_DNA"/>
</dbReference>
<proteinExistence type="predicted"/>